<dbReference type="EMBL" id="KZ305019">
    <property type="protein sequence ID" value="PIA62940.1"/>
    <property type="molecule type" value="Genomic_DNA"/>
</dbReference>
<evidence type="ECO:0000256" key="4">
    <source>
        <dbReference type="ARBA" id="ARBA00022771"/>
    </source>
</evidence>
<dbReference type="Pfam" id="PF12171">
    <property type="entry name" value="zf-C2H2_jaz"/>
    <property type="match status" value="1"/>
</dbReference>
<feature type="region of interest" description="Disordered" evidence="7">
    <location>
        <begin position="42"/>
        <end position="118"/>
    </location>
</feature>
<dbReference type="Gene3D" id="3.30.160.60">
    <property type="entry name" value="Classic Zinc Finger"/>
    <property type="match status" value="2"/>
</dbReference>
<dbReference type="InterPro" id="IPR003604">
    <property type="entry name" value="Matrin/U1-like-C_Znf_C2H2"/>
</dbReference>
<keyword evidence="5" id="KW-0862">Zinc</keyword>
<dbReference type="InterPro" id="IPR022755">
    <property type="entry name" value="Znf_C2H2_jaz"/>
</dbReference>
<accession>A0A2G5F4R8</accession>
<evidence type="ECO:0000313" key="10">
    <source>
        <dbReference type="Proteomes" id="UP000230069"/>
    </source>
</evidence>
<keyword evidence="4" id="KW-0863">Zinc-finger</keyword>
<protein>
    <recommendedName>
        <fullName evidence="8">C2H2-type domain-containing protein</fullName>
    </recommendedName>
</protein>
<evidence type="ECO:0000256" key="6">
    <source>
        <dbReference type="ARBA" id="ARBA00023242"/>
    </source>
</evidence>
<evidence type="ECO:0000256" key="1">
    <source>
        <dbReference type="ARBA" id="ARBA00004123"/>
    </source>
</evidence>
<dbReference type="SUPFAM" id="SSF57667">
    <property type="entry name" value="beta-beta-alpha zinc fingers"/>
    <property type="match status" value="2"/>
</dbReference>
<evidence type="ECO:0000256" key="2">
    <source>
        <dbReference type="ARBA" id="ARBA00022723"/>
    </source>
</evidence>
<organism evidence="9 10">
    <name type="scientific">Aquilegia coerulea</name>
    <name type="common">Rocky mountain columbine</name>
    <dbReference type="NCBI Taxonomy" id="218851"/>
    <lineage>
        <taxon>Eukaryota</taxon>
        <taxon>Viridiplantae</taxon>
        <taxon>Streptophyta</taxon>
        <taxon>Embryophyta</taxon>
        <taxon>Tracheophyta</taxon>
        <taxon>Spermatophyta</taxon>
        <taxon>Magnoliopsida</taxon>
        <taxon>Ranunculales</taxon>
        <taxon>Ranunculaceae</taxon>
        <taxon>Thalictroideae</taxon>
        <taxon>Aquilegia</taxon>
    </lineage>
</organism>
<dbReference type="InterPro" id="IPR036236">
    <property type="entry name" value="Znf_C2H2_sf"/>
</dbReference>
<dbReference type="GO" id="GO:0008270">
    <property type="term" value="F:zinc ion binding"/>
    <property type="evidence" value="ECO:0007669"/>
    <property type="project" value="UniProtKB-KW"/>
</dbReference>
<keyword evidence="2" id="KW-0479">Metal-binding</keyword>
<proteinExistence type="predicted"/>
<dbReference type="GO" id="GO:0005634">
    <property type="term" value="C:nucleus"/>
    <property type="evidence" value="ECO:0007669"/>
    <property type="project" value="UniProtKB-SubCell"/>
</dbReference>
<keyword evidence="10" id="KW-1185">Reference proteome</keyword>
<evidence type="ECO:0000259" key="8">
    <source>
        <dbReference type="PROSITE" id="PS00028"/>
    </source>
</evidence>
<feature type="compositionally biased region" description="Low complexity" evidence="7">
    <location>
        <begin position="77"/>
        <end position="87"/>
    </location>
</feature>
<feature type="domain" description="C2H2-type" evidence="8">
    <location>
        <begin position="325"/>
        <end position="347"/>
    </location>
</feature>
<dbReference type="Proteomes" id="UP000230069">
    <property type="component" value="Unassembled WGS sequence"/>
</dbReference>
<feature type="compositionally biased region" description="Polar residues" evidence="7">
    <location>
        <begin position="88"/>
        <end position="118"/>
    </location>
</feature>
<dbReference type="InterPro" id="IPR013087">
    <property type="entry name" value="Znf_C2H2_type"/>
</dbReference>
<reference evidence="9 10" key="1">
    <citation type="submission" date="2017-09" db="EMBL/GenBank/DDBJ databases">
        <title>WGS assembly of Aquilegia coerulea Goldsmith.</title>
        <authorList>
            <person name="Hodges S."/>
            <person name="Kramer E."/>
            <person name="Nordborg M."/>
            <person name="Tomkins J."/>
            <person name="Borevitz J."/>
            <person name="Derieg N."/>
            <person name="Yan J."/>
            <person name="Mihaltcheva S."/>
            <person name="Hayes R.D."/>
            <person name="Rokhsar D."/>
        </authorList>
    </citation>
    <scope>NUCLEOTIDE SEQUENCE [LARGE SCALE GENOMIC DNA]</scope>
    <source>
        <strain evidence="10">cv. Goldsmith</strain>
    </source>
</reference>
<dbReference type="Pfam" id="PF12874">
    <property type="entry name" value="zf-met"/>
    <property type="match status" value="1"/>
</dbReference>
<gene>
    <name evidence="9" type="ORF">AQUCO_00200749v1</name>
</gene>
<feature type="compositionally biased region" description="Basic and acidic residues" evidence="7">
    <location>
        <begin position="42"/>
        <end position="52"/>
    </location>
</feature>
<dbReference type="OrthoDB" id="434647at2759"/>
<evidence type="ECO:0000256" key="5">
    <source>
        <dbReference type="ARBA" id="ARBA00022833"/>
    </source>
</evidence>
<dbReference type="SMART" id="SM00355">
    <property type="entry name" value="ZnF_C2H2"/>
    <property type="match status" value="2"/>
</dbReference>
<evidence type="ECO:0000256" key="7">
    <source>
        <dbReference type="SAM" id="MobiDB-lite"/>
    </source>
</evidence>
<sequence length="442" mass="50013">MVIEDELFEEVVDEERSRRYTISVELALKREKAYVEKVEKLQHQYRSDDEKSSVQQVQAPPLNSKCGLDRPPPSENLPCLPQPQLQQTYSKKTLQRQPPERTSSLPPRQLQQSVAKKTLQIQASENPSCLPPPQRQQSCGKETLQIQPSQNISCLPQSQLQQSYPTQTLQIRPYSENLSSLPPPQRQQSCAKESLQIQPSQNLSCLPPPQRQQSCAKESLQIQPSQNLSCLPRSQLQQSYAKQTLQIQPYSENHSSLPRPQVKQTLHIESSDNLSCIPPSQVLRPYGQQTLQIRSSQNISCIPQLQPQKSYTKRSLQKKPVSLFCKECQLACSSALTLKQHYKGKKHRSKIAELTLQRMESMEIPNIGQNIAMAPLWCDVCNISCMNEHNYVEHLSGKKHIACLQAVNYAKSARGEVGQTNPDGRHGSYGVGGSFMQVNQHY</sequence>
<evidence type="ECO:0000313" key="9">
    <source>
        <dbReference type="EMBL" id="PIA62940.1"/>
    </source>
</evidence>
<comment type="subcellular location">
    <subcellularLocation>
        <location evidence="1">Nucleus</location>
    </subcellularLocation>
</comment>
<dbReference type="InterPro" id="IPR051868">
    <property type="entry name" value="ZN346_ZMAT4"/>
</dbReference>
<dbReference type="GO" id="GO:0003676">
    <property type="term" value="F:nucleic acid binding"/>
    <property type="evidence" value="ECO:0007669"/>
    <property type="project" value="InterPro"/>
</dbReference>
<dbReference type="PANTHER" id="PTHR46144:SF6">
    <property type="entry name" value="C2H2-TYPE DOMAIN-CONTAINING PROTEIN"/>
    <property type="match status" value="1"/>
</dbReference>
<dbReference type="PROSITE" id="PS00028">
    <property type="entry name" value="ZINC_FINGER_C2H2_1"/>
    <property type="match status" value="1"/>
</dbReference>
<evidence type="ECO:0000256" key="3">
    <source>
        <dbReference type="ARBA" id="ARBA00022737"/>
    </source>
</evidence>
<keyword evidence="6" id="KW-0539">Nucleus</keyword>
<dbReference type="InParanoid" id="A0A2G5F4R8"/>
<dbReference type="AlphaFoldDB" id="A0A2G5F4R8"/>
<dbReference type="SMART" id="SM00451">
    <property type="entry name" value="ZnF_U1"/>
    <property type="match status" value="2"/>
</dbReference>
<name>A0A2G5F4R8_AQUCA</name>
<keyword evidence="3" id="KW-0677">Repeat</keyword>
<dbReference type="PANTHER" id="PTHR46144">
    <property type="entry name" value="ZINC FINGER PROTEIN 385B-LIKE"/>
    <property type="match status" value="1"/>
</dbReference>